<dbReference type="InterPro" id="IPR050182">
    <property type="entry name" value="Cytochrome_P450_fam2"/>
</dbReference>
<accession>A0ABD3XM58</accession>
<evidence type="ECO:0000256" key="2">
    <source>
        <dbReference type="ARBA" id="ARBA00022723"/>
    </source>
</evidence>
<keyword evidence="5" id="KW-1185">Reference proteome</keyword>
<dbReference type="Proteomes" id="UP001634394">
    <property type="component" value="Unassembled WGS sequence"/>
</dbReference>
<dbReference type="InterPro" id="IPR002401">
    <property type="entry name" value="Cyt_P450_E_grp-I"/>
</dbReference>
<evidence type="ECO:0000256" key="3">
    <source>
        <dbReference type="ARBA" id="ARBA00023004"/>
    </source>
</evidence>
<dbReference type="Pfam" id="PF00067">
    <property type="entry name" value="p450"/>
    <property type="match status" value="1"/>
</dbReference>
<name>A0ABD3XM58_SINWO</name>
<dbReference type="EMBL" id="JBJQND010000002">
    <property type="protein sequence ID" value="KAL3887172.1"/>
    <property type="molecule type" value="Genomic_DNA"/>
</dbReference>
<evidence type="ECO:0000313" key="4">
    <source>
        <dbReference type="EMBL" id="KAL3887172.1"/>
    </source>
</evidence>
<protein>
    <recommendedName>
        <fullName evidence="6">Cytochrome P450</fullName>
    </recommendedName>
</protein>
<keyword evidence="3" id="KW-0408">Iron</keyword>
<dbReference type="Gene3D" id="1.10.630.10">
    <property type="entry name" value="Cytochrome P450"/>
    <property type="match status" value="1"/>
</dbReference>
<dbReference type="AlphaFoldDB" id="A0ABD3XM58"/>
<gene>
    <name evidence="4" type="ORF">ACJMK2_027122</name>
</gene>
<dbReference type="SUPFAM" id="SSF48264">
    <property type="entry name" value="Cytochrome P450"/>
    <property type="match status" value="1"/>
</dbReference>
<dbReference type="InterPro" id="IPR001128">
    <property type="entry name" value="Cyt_P450"/>
</dbReference>
<proteinExistence type="inferred from homology"/>
<organism evidence="4 5">
    <name type="scientific">Sinanodonta woodiana</name>
    <name type="common">Chinese pond mussel</name>
    <name type="synonym">Anodonta woodiana</name>
    <dbReference type="NCBI Taxonomy" id="1069815"/>
    <lineage>
        <taxon>Eukaryota</taxon>
        <taxon>Metazoa</taxon>
        <taxon>Spiralia</taxon>
        <taxon>Lophotrochozoa</taxon>
        <taxon>Mollusca</taxon>
        <taxon>Bivalvia</taxon>
        <taxon>Autobranchia</taxon>
        <taxon>Heteroconchia</taxon>
        <taxon>Palaeoheterodonta</taxon>
        <taxon>Unionida</taxon>
        <taxon>Unionoidea</taxon>
        <taxon>Unionidae</taxon>
        <taxon>Unioninae</taxon>
        <taxon>Sinanodonta</taxon>
    </lineage>
</organism>
<sequence length="98" mass="11659">MRLLKENSEISKRWFESIIQEHRNSYKKGTDRDFIDIFISEASEREEADEISTFTDLQLYMLIRDIIGAGTETTATTIRWILLQFLHFPEIQDKCSRK</sequence>
<dbReference type="GO" id="GO:0046872">
    <property type="term" value="F:metal ion binding"/>
    <property type="evidence" value="ECO:0007669"/>
    <property type="project" value="UniProtKB-KW"/>
</dbReference>
<dbReference type="PANTHER" id="PTHR24300:SF403">
    <property type="entry name" value="CYTOCHROME P450 306A1"/>
    <property type="match status" value="1"/>
</dbReference>
<dbReference type="PRINTS" id="PR00463">
    <property type="entry name" value="EP450I"/>
</dbReference>
<dbReference type="PANTHER" id="PTHR24300">
    <property type="entry name" value="CYTOCHROME P450 508A4-RELATED"/>
    <property type="match status" value="1"/>
</dbReference>
<dbReference type="InterPro" id="IPR036396">
    <property type="entry name" value="Cyt_P450_sf"/>
</dbReference>
<comment type="caution">
    <text evidence="4">The sequence shown here is derived from an EMBL/GenBank/DDBJ whole genome shotgun (WGS) entry which is preliminary data.</text>
</comment>
<evidence type="ECO:0008006" key="6">
    <source>
        <dbReference type="Google" id="ProtNLM"/>
    </source>
</evidence>
<evidence type="ECO:0000313" key="5">
    <source>
        <dbReference type="Proteomes" id="UP001634394"/>
    </source>
</evidence>
<reference evidence="4 5" key="1">
    <citation type="submission" date="2024-11" db="EMBL/GenBank/DDBJ databases">
        <title>Chromosome-level genome assembly of the freshwater bivalve Anodonta woodiana.</title>
        <authorList>
            <person name="Chen X."/>
        </authorList>
    </citation>
    <scope>NUCLEOTIDE SEQUENCE [LARGE SCALE GENOMIC DNA]</scope>
    <source>
        <strain evidence="4">MN2024</strain>
        <tissue evidence="4">Gills</tissue>
    </source>
</reference>
<evidence type="ECO:0000256" key="1">
    <source>
        <dbReference type="ARBA" id="ARBA00010617"/>
    </source>
</evidence>
<keyword evidence="2" id="KW-0479">Metal-binding</keyword>
<comment type="similarity">
    <text evidence="1">Belongs to the cytochrome P450 family.</text>
</comment>